<dbReference type="InterPro" id="IPR019734">
    <property type="entry name" value="TPR_rpt"/>
</dbReference>
<feature type="repeat" description="TPR" evidence="3">
    <location>
        <begin position="295"/>
        <end position="328"/>
    </location>
</feature>
<evidence type="ECO:0000256" key="3">
    <source>
        <dbReference type="PROSITE-ProRule" id="PRU00339"/>
    </source>
</evidence>
<feature type="non-terminal residue" evidence="6">
    <location>
        <position position="392"/>
    </location>
</feature>
<keyword evidence="4" id="KW-0505">Motor protein</keyword>
<dbReference type="SMART" id="SM00028">
    <property type="entry name" value="TPR"/>
    <property type="match status" value="4"/>
</dbReference>
<gene>
    <name evidence="5" type="ORF">OVA965_LOCUS27830</name>
    <name evidence="6" type="ORF">TMI583_LOCUS28580</name>
</gene>
<keyword evidence="4" id="KW-0206">Cytoskeleton</keyword>
<dbReference type="Gene3D" id="1.25.40.10">
    <property type="entry name" value="Tetratricopeptide repeat domain"/>
    <property type="match status" value="1"/>
</dbReference>
<feature type="repeat" description="TPR" evidence="3">
    <location>
        <begin position="337"/>
        <end position="370"/>
    </location>
</feature>
<evidence type="ECO:0000313" key="5">
    <source>
        <dbReference type="EMBL" id="CAF1285197.1"/>
    </source>
</evidence>
<dbReference type="Proteomes" id="UP000677228">
    <property type="component" value="Unassembled WGS sequence"/>
</dbReference>
<evidence type="ECO:0000313" key="7">
    <source>
        <dbReference type="Proteomes" id="UP000682733"/>
    </source>
</evidence>
<dbReference type="PROSITE" id="PS50293">
    <property type="entry name" value="TPR_REGION"/>
    <property type="match status" value="2"/>
</dbReference>
<dbReference type="Proteomes" id="UP000682733">
    <property type="component" value="Unassembled WGS sequence"/>
</dbReference>
<evidence type="ECO:0000256" key="2">
    <source>
        <dbReference type="ARBA" id="ARBA00022803"/>
    </source>
</evidence>
<dbReference type="SUPFAM" id="SSF48452">
    <property type="entry name" value="TPR-like"/>
    <property type="match status" value="1"/>
</dbReference>
<comment type="similarity">
    <text evidence="4">Belongs to the kinesin light chain family.</text>
</comment>
<dbReference type="Pfam" id="PF13424">
    <property type="entry name" value="TPR_12"/>
    <property type="match status" value="2"/>
</dbReference>
<comment type="subcellular location">
    <subcellularLocation>
        <location evidence="4">Cytoplasm</location>
        <location evidence="4">Cytoskeleton</location>
    </subcellularLocation>
</comment>
<keyword evidence="4" id="KW-0963">Cytoplasm</keyword>
<organism evidence="6 7">
    <name type="scientific">Didymodactylos carnosus</name>
    <dbReference type="NCBI Taxonomy" id="1234261"/>
    <lineage>
        <taxon>Eukaryota</taxon>
        <taxon>Metazoa</taxon>
        <taxon>Spiralia</taxon>
        <taxon>Gnathifera</taxon>
        <taxon>Rotifera</taxon>
        <taxon>Eurotatoria</taxon>
        <taxon>Bdelloidea</taxon>
        <taxon>Philodinida</taxon>
        <taxon>Philodinidae</taxon>
        <taxon>Didymodactylos</taxon>
    </lineage>
</organism>
<evidence type="ECO:0000256" key="4">
    <source>
        <dbReference type="RuleBase" id="RU367020"/>
    </source>
</evidence>
<dbReference type="PANTHER" id="PTHR45641:SF19">
    <property type="entry name" value="NEPHROCYSTIN-3"/>
    <property type="match status" value="1"/>
</dbReference>
<comment type="caution">
    <text evidence="6">The sequence shown here is derived from an EMBL/GenBank/DDBJ whole genome shotgun (WGS) entry which is preliminary data.</text>
</comment>
<protein>
    <recommendedName>
        <fullName evidence="4">Kinesin light chain</fullName>
    </recommendedName>
</protein>
<dbReference type="PANTHER" id="PTHR45641">
    <property type="entry name" value="TETRATRICOPEPTIDE REPEAT PROTEIN (AFU_ORTHOLOGUE AFUA_6G03870)"/>
    <property type="match status" value="1"/>
</dbReference>
<name>A0A8S2QB23_9BILA</name>
<dbReference type="InterPro" id="IPR011990">
    <property type="entry name" value="TPR-like_helical_dom_sf"/>
</dbReference>
<sequence length="392" mass="45724">MKQLNYIDEFEEWYDPMNAIFWYTRDTFLFRLLNKALREQDVNTLYSLRYFIKDLHLQLKQLHASQQQTSTTLVTAYRGQLMNNEEFDKKIRRNKGGFLSVKTFLSTTLDRNLANFFAGDGSKEDEAQSVLFQIDIDKNVIKFPFADVSEESQFGKDEREVLFTMGCVFLIESAKEMTSGFWIVQLKLTSEEDEQLQKLTLYMKDYIIKATPLYTLGSLLTEMGQYYNAEHFYLQVLEEQQELFNCNKTNHVPAVYNDLGLIHILMDHTNIATDYYEKSLEAHSKNGQTDEIGIADTYNNLAQIYSDQGDLERASEYLHKVLKINENASKPNQIGVATSYNNIGMMYSNQKRYSEALEMYEKCLEIELKILPNSHPNLATTYNNISRLYDKH</sequence>
<keyword evidence="1" id="KW-0677">Repeat</keyword>
<evidence type="ECO:0000256" key="1">
    <source>
        <dbReference type="ARBA" id="ARBA00022737"/>
    </source>
</evidence>
<proteinExistence type="inferred from homology"/>
<accession>A0A8S2QB23</accession>
<dbReference type="PROSITE" id="PS50005">
    <property type="entry name" value="TPR"/>
    <property type="match status" value="3"/>
</dbReference>
<dbReference type="SUPFAM" id="SSF56399">
    <property type="entry name" value="ADP-ribosylation"/>
    <property type="match status" value="1"/>
</dbReference>
<dbReference type="PRINTS" id="PR00381">
    <property type="entry name" value="KINESINLIGHT"/>
</dbReference>
<dbReference type="GO" id="GO:0005874">
    <property type="term" value="C:microtubule"/>
    <property type="evidence" value="ECO:0007669"/>
    <property type="project" value="UniProtKB-UniRule"/>
</dbReference>
<reference evidence="6" key="1">
    <citation type="submission" date="2021-02" db="EMBL/GenBank/DDBJ databases">
        <authorList>
            <person name="Nowell W R."/>
        </authorList>
    </citation>
    <scope>NUCLEOTIDE SEQUENCE</scope>
</reference>
<dbReference type="AlphaFoldDB" id="A0A8S2QB23"/>
<dbReference type="GO" id="GO:0005871">
    <property type="term" value="C:kinesin complex"/>
    <property type="evidence" value="ECO:0007669"/>
    <property type="project" value="UniProtKB-UniRule"/>
</dbReference>
<evidence type="ECO:0000313" key="6">
    <source>
        <dbReference type="EMBL" id="CAF4090225.1"/>
    </source>
</evidence>
<comment type="function">
    <text evidence="4">Kinesin is a microtubule-associated force-producing protein that play a role in organelle transport.</text>
</comment>
<dbReference type="Gene3D" id="3.90.176.10">
    <property type="entry name" value="Toxin ADP-ribosyltransferase, Chain A, domain 1"/>
    <property type="match status" value="1"/>
</dbReference>
<dbReference type="EMBL" id="CAJNOK010018601">
    <property type="protein sequence ID" value="CAF1285197.1"/>
    <property type="molecule type" value="Genomic_DNA"/>
</dbReference>
<keyword evidence="4" id="KW-0493">Microtubule</keyword>
<dbReference type="PROSITE" id="PS51996">
    <property type="entry name" value="TR_MART"/>
    <property type="match status" value="1"/>
</dbReference>
<keyword evidence="2 3" id="KW-0802">TPR repeat</keyword>
<comment type="subunit">
    <text evidence="4">Oligomeric complex composed of two heavy chains and two light chains.</text>
</comment>
<feature type="repeat" description="TPR" evidence="3">
    <location>
        <begin position="253"/>
        <end position="286"/>
    </location>
</feature>
<dbReference type="EMBL" id="CAJOBA010040170">
    <property type="protein sequence ID" value="CAF4090225.1"/>
    <property type="molecule type" value="Genomic_DNA"/>
</dbReference>